<evidence type="ECO:0008006" key="3">
    <source>
        <dbReference type="Google" id="ProtNLM"/>
    </source>
</evidence>
<dbReference type="InterPro" id="IPR038081">
    <property type="entry name" value="CalX-like_sf"/>
</dbReference>
<sequence length="721" mass="74649">MDTFGFSFSALDDATDFITDFSAGVGGDKLDLSAIHATNISLGNATWAAPSLPFTHGYVRIVQQGSDAVIGYDRDGYGSNYFFEPITTLSNVDATALTADNFTFGQENFGLVRTGFILEQTLLGNGNVTIGLDLWGGAPASNVQIVVKNKSGVSLGSVSFTPSDWQGQKAISLSGVSDTFVAAKDLVFQVVSTDADYSTSTLAMAIINETYVFEKPLLSAPQLSIVSAVNGAGSVAISSNLPTNTQTSSQVRLVSLDDPSMVVQGNLVLSGTSGTLSVPQSTLAGTNRFVGFATVNGSQLSFPVNIQFDNPNSATVTSSAAIIQEGGVVQLQITLAKPAGEAITLNWAVSGSGAGPASSADFFMGALPSGSVSFARGETTKLIQISTTDDLLAEQVEAFSVDFSLATGTLEAFPASINVLIRDNDSPGQSGAITYWNGASLDLDLQFLREDIPVTQSGATGFQNISYDSVSKTLTMEFWALPSEIAQNFDLSFELPTGVTASVVASGVLGGWTFLSNLDGKEFIVAGIGSAPLAGSGTAEIFTVTFTNVDAAHVPLLSSGVIGNQVISPHELYQTVNAFTENGMTNFAADNGSYSATQIQLDANDIDRAIDSRDALLALKIANGSITVEDLASPLQILAADVTGNGAVTTLDAWHLLRAVVGIDNARIGTVGLVESGIDLSGITAADAQIALLNSVNFGSATPFGVTAFIVGDVDGSYVVI</sequence>
<protein>
    <recommendedName>
        <fullName evidence="3">Calx-beta domain-containing protein</fullName>
    </recommendedName>
</protein>
<organism evidence="1 2">
    <name type="scientific">Sphingorhabdus rigui</name>
    <dbReference type="NCBI Taxonomy" id="1282858"/>
    <lineage>
        <taxon>Bacteria</taxon>
        <taxon>Pseudomonadati</taxon>
        <taxon>Pseudomonadota</taxon>
        <taxon>Alphaproteobacteria</taxon>
        <taxon>Sphingomonadales</taxon>
        <taxon>Sphingomonadaceae</taxon>
        <taxon>Sphingorhabdus</taxon>
    </lineage>
</organism>
<dbReference type="Gene3D" id="1.10.1330.10">
    <property type="entry name" value="Dockerin domain"/>
    <property type="match status" value="1"/>
</dbReference>
<dbReference type="Gene3D" id="2.60.40.2030">
    <property type="match status" value="1"/>
</dbReference>
<dbReference type="EMBL" id="JACIEA010000002">
    <property type="protein sequence ID" value="MBB3943269.1"/>
    <property type="molecule type" value="Genomic_DNA"/>
</dbReference>
<dbReference type="InterPro" id="IPR019960">
    <property type="entry name" value="T1SS_VCA0849"/>
</dbReference>
<comment type="caution">
    <text evidence="1">The sequence shown here is derived from an EMBL/GenBank/DDBJ whole genome shotgun (WGS) entry which is preliminary data.</text>
</comment>
<evidence type="ECO:0000313" key="2">
    <source>
        <dbReference type="Proteomes" id="UP000581447"/>
    </source>
</evidence>
<dbReference type="AlphaFoldDB" id="A0A840AXY1"/>
<evidence type="ECO:0000313" key="1">
    <source>
        <dbReference type="EMBL" id="MBB3943269.1"/>
    </source>
</evidence>
<gene>
    <name evidence="1" type="ORF">GGR91_001527</name>
</gene>
<dbReference type="Proteomes" id="UP000581447">
    <property type="component" value="Unassembled WGS sequence"/>
</dbReference>
<reference evidence="1 2" key="1">
    <citation type="submission" date="2020-08" db="EMBL/GenBank/DDBJ databases">
        <title>Genomic Encyclopedia of Type Strains, Phase IV (KMG-IV): sequencing the most valuable type-strain genomes for metagenomic binning, comparative biology and taxonomic classification.</title>
        <authorList>
            <person name="Goeker M."/>
        </authorList>
    </citation>
    <scope>NUCLEOTIDE SEQUENCE [LARGE SCALE GENOMIC DNA]</scope>
    <source>
        <strain evidence="1 2">DSM 29050</strain>
    </source>
</reference>
<dbReference type="InterPro" id="IPR036439">
    <property type="entry name" value="Dockerin_dom_sf"/>
</dbReference>
<dbReference type="GO" id="GO:0000272">
    <property type="term" value="P:polysaccharide catabolic process"/>
    <property type="evidence" value="ECO:0007669"/>
    <property type="project" value="InterPro"/>
</dbReference>
<accession>A0A840AXY1</accession>
<proteinExistence type="predicted"/>
<dbReference type="SUPFAM" id="SSF141072">
    <property type="entry name" value="CalX-like"/>
    <property type="match status" value="1"/>
</dbReference>
<dbReference type="NCBIfam" id="TIGR03661">
    <property type="entry name" value="T1SS_VCA0849"/>
    <property type="match status" value="1"/>
</dbReference>
<dbReference type="SUPFAM" id="SSF63446">
    <property type="entry name" value="Type I dockerin domain"/>
    <property type="match status" value="1"/>
</dbReference>
<keyword evidence="2" id="KW-1185">Reference proteome</keyword>
<name>A0A840AXY1_9SPHN</name>